<comment type="function">
    <text evidence="6">Specifically deaminates adenosine-37 to inosine in tRNA-Ala.</text>
</comment>
<evidence type="ECO:0000313" key="15">
    <source>
        <dbReference type="Proteomes" id="UP001472866"/>
    </source>
</evidence>
<keyword evidence="15" id="KW-1185">Reference proteome</keyword>
<dbReference type="SMART" id="SM00552">
    <property type="entry name" value="ADEAMc"/>
    <property type="match status" value="1"/>
</dbReference>
<evidence type="ECO:0000313" key="14">
    <source>
        <dbReference type="EMBL" id="WZN66673.1"/>
    </source>
</evidence>
<evidence type="ECO:0000256" key="4">
    <source>
        <dbReference type="ARBA" id="ARBA00022833"/>
    </source>
</evidence>
<dbReference type="GO" id="GO:0046872">
    <property type="term" value="F:metal ion binding"/>
    <property type="evidence" value="ECO:0007669"/>
    <property type="project" value="UniProtKB-KW"/>
</dbReference>
<evidence type="ECO:0000256" key="10">
    <source>
        <dbReference type="ARBA" id="ARBA00041760"/>
    </source>
</evidence>
<protein>
    <recommendedName>
        <fullName evidence="9">tRNA-specific adenosine deaminase 1</fullName>
        <ecNumber evidence="8">3.5.4.34</ecNumber>
    </recommendedName>
    <alternativeName>
        <fullName evidence="10">tRNA-specific adenosine-37 deaminase</fullName>
    </alternativeName>
</protein>
<dbReference type="PANTHER" id="PTHR46516:SF1">
    <property type="entry name" value="TRNA-SPECIFIC ADENOSINE DEAMINASE 1"/>
    <property type="match status" value="1"/>
</dbReference>
<dbReference type="InterPro" id="IPR002466">
    <property type="entry name" value="A_deamin"/>
</dbReference>
<evidence type="ECO:0000256" key="11">
    <source>
        <dbReference type="ARBA" id="ARBA00047635"/>
    </source>
</evidence>
<dbReference type="PANTHER" id="PTHR46516">
    <property type="entry name" value="TRNA-SPECIFIC ADENOSINE DEAMINASE 1"/>
    <property type="match status" value="1"/>
</dbReference>
<keyword evidence="2" id="KW-0479">Metal-binding</keyword>
<dbReference type="GO" id="GO:0008033">
    <property type="term" value="P:tRNA processing"/>
    <property type="evidence" value="ECO:0007669"/>
    <property type="project" value="UniProtKB-KW"/>
</dbReference>
<comment type="catalytic activity">
    <reaction evidence="11">
        <text>adenosine(37) in tRNA(Ala) + H2O + H(+) = inosine(37) in tRNA(Ala) + NH4(+)</text>
        <dbReference type="Rhea" id="RHEA:50968"/>
        <dbReference type="Rhea" id="RHEA-COMP:12855"/>
        <dbReference type="Rhea" id="RHEA-COMP:12856"/>
        <dbReference type="ChEBI" id="CHEBI:15377"/>
        <dbReference type="ChEBI" id="CHEBI:15378"/>
        <dbReference type="ChEBI" id="CHEBI:28938"/>
        <dbReference type="ChEBI" id="CHEBI:74411"/>
        <dbReference type="ChEBI" id="CHEBI:82852"/>
        <dbReference type="EC" id="3.5.4.34"/>
    </reaction>
</comment>
<dbReference type="Pfam" id="PF02137">
    <property type="entry name" value="A_deamin"/>
    <property type="match status" value="1"/>
</dbReference>
<proteinExistence type="inferred from homology"/>
<comment type="similarity">
    <text evidence="7">Belongs to the ADAT1 family.</text>
</comment>
<keyword evidence="4" id="KW-0862">Zinc</keyword>
<evidence type="ECO:0000256" key="1">
    <source>
        <dbReference type="ARBA" id="ARBA00022694"/>
    </source>
</evidence>
<evidence type="ECO:0000256" key="2">
    <source>
        <dbReference type="ARBA" id="ARBA00022723"/>
    </source>
</evidence>
<evidence type="ECO:0000259" key="13">
    <source>
        <dbReference type="PROSITE" id="PS50141"/>
    </source>
</evidence>
<evidence type="ECO:0000256" key="5">
    <source>
        <dbReference type="ARBA" id="ARBA00037026"/>
    </source>
</evidence>
<evidence type="ECO:0000256" key="12">
    <source>
        <dbReference type="SAM" id="MobiDB-lite"/>
    </source>
</evidence>
<accession>A0AAX4PLN8</accession>
<feature type="domain" description="A to I editase" evidence="13">
    <location>
        <begin position="17"/>
        <end position="357"/>
    </location>
</feature>
<dbReference type="PROSITE" id="PS50141">
    <property type="entry name" value="A_DEAMIN_EDITASE"/>
    <property type="match status" value="1"/>
</dbReference>
<dbReference type="EMBL" id="CP151516">
    <property type="protein sequence ID" value="WZN66673.1"/>
    <property type="molecule type" value="Genomic_DNA"/>
</dbReference>
<name>A0AAX4PLN8_9CHLO</name>
<dbReference type="GO" id="GO:0043829">
    <property type="term" value="F:tRNA-specific adenosine-37 deaminase activity"/>
    <property type="evidence" value="ECO:0007669"/>
    <property type="project" value="UniProtKB-EC"/>
</dbReference>
<gene>
    <name evidence="14" type="ORF">HKI87_16g82420</name>
</gene>
<keyword evidence="3" id="KW-0378">Hydrolase</keyword>
<sequence length="391" mass="42086">MSKNSDGNGPPLLQVVALGTGTKCLSESKRSGHGDAINDSHAEVVARRALVRWLLAHARLALTTEAGSPVLMLDKPQSNKLKLRAGVSLHFFASEMPCGDACVCEESRTGAKEVEASGNDAVVVVPPLQSKVDSGPQATHRARRKPGRGEPTLSMSCSDKIAKWLLLGFQGCLLTGLLAHPIEVETVTIVSPREDERDLDAARTAAERAFFGRTSSHRVAGGPALCTRVPQVRVVSRRQVLGGGEGGRGGGIFFGQGGRSKSGVSVNWSALHYFSDTATFGEVHEVTLSASGRRAGAVKRLRSGEVFNEKVVSTISRLRVARSFRQVLELGGGRFGNVEDFDVLAARGPYSELKRTFGGGYHDAWRQMRRAEGSIFSFWITKEEDFTVSQL</sequence>
<feature type="region of interest" description="Disordered" evidence="12">
    <location>
        <begin position="130"/>
        <end position="154"/>
    </location>
</feature>
<comment type="cofactor">
    <cofactor evidence="5">
        <name>1D-myo-inositol hexakisphosphate</name>
        <dbReference type="ChEBI" id="CHEBI:58130"/>
    </cofactor>
</comment>
<dbReference type="EC" id="3.5.4.34" evidence="8"/>
<reference evidence="14 15" key="1">
    <citation type="submission" date="2024-03" db="EMBL/GenBank/DDBJ databases">
        <title>Complete genome sequence of the green alga Chloropicon roscoffensis RCC1871.</title>
        <authorList>
            <person name="Lemieux C."/>
            <person name="Pombert J.-F."/>
            <person name="Otis C."/>
            <person name="Turmel M."/>
        </authorList>
    </citation>
    <scope>NUCLEOTIDE SEQUENCE [LARGE SCALE GENOMIC DNA]</scope>
    <source>
        <strain evidence="14 15">RCC1871</strain>
    </source>
</reference>
<organism evidence="14 15">
    <name type="scientific">Chloropicon roscoffensis</name>
    <dbReference type="NCBI Taxonomy" id="1461544"/>
    <lineage>
        <taxon>Eukaryota</taxon>
        <taxon>Viridiplantae</taxon>
        <taxon>Chlorophyta</taxon>
        <taxon>Chloropicophyceae</taxon>
        <taxon>Chloropicales</taxon>
        <taxon>Chloropicaceae</taxon>
        <taxon>Chloropicon</taxon>
    </lineage>
</organism>
<evidence type="ECO:0000256" key="9">
    <source>
        <dbReference type="ARBA" id="ARBA00040502"/>
    </source>
</evidence>
<dbReference type="GO" id="GO:0003723">
    <property type="term" value="F:RNA binding"/>
    <property type="evidence" value="ECO:0007669"/>
    <property type="project" value="InterPro"/>
</dbReference>
<evidence type="ECO:0000256" key="7">
    <source>
        <dbReference type="ARBA" id="ARBA00038326"/>
    </source>
</evidence>
<evidence type="ECO:0000256" key="6">
    <source>
        <dbReference type="ARBA" id="ARBA00037784"/>
    </source>
</evidence>
<dbReference type="Proteomes" id="UP001472866">
    <property type="component" value="Chromosome 16"/>
</dbReference>
<evidence type="ECO:0000256" key="3">
    <source>
        <dbReference type="ARBA" id="ARBA00022801"/>
    </source>
</evidence>
<dbReference type="AlphaFoldDB" id="A0AAX4PLN8"/>
<evidence type="ECO:0000256" key="8">
    <source>
        <dbReference type="ARBA" id="ARBA00038940"/>
    </source>
</evidence>
<keyword evidence="1" id="KW-0819">tRNA processing</keyword>